<evidence type="ECO:0000259" key="8">
    <source>
        <dbReference type="PROSITE" id="PS50198"/>
    </source>
</evidence>
<evidence type="ECO:0000313" key="10">
    <source>
        <dbReference type="Proteomes" id="UP000001916"/>
    </source>
</evidence>
<proteinExistence type="predicted"/>
<dbReference type="Pfam" id="PF13145">
    <property type="entry name" value="Rotamase_2"/>
    <property type="match status" value="2"/>
</dbReference>
<evidence type="ECO:0000313" key="9">
    <source>
        <dbReference type="EMBL" id="ADH62048.1"/>
    </source>
</evidence>
<dbReference type="PROSITE" id="PS50198">
    <property type="entry name" value="PPIC_PPIASE_2"/>
    <property type="match status" value="1"/>
</dbReference>
<dbReference type="Gene3D" id="1.10.4030.10">
    <property type="entry name" value="Porin chaperone SurA, peptide-binding domain"/>
    <property type="match status" value="1"/>
</dbReference>
<keyword evidence="5 6" id="KW-0413">Isomerase</keyword>
<accession>D7BGP4</accession>
<evidence type="ECO:0000256" key="1">
    <source>
        <dbReference type="ARBA" id="ARBA00000971"/>
    </source>
</evidence>
<dbReference type="InterPro" id="IPR046357">
    <property type="entry name" value="PPIase_dom_sf"/>
</dbReference>
<dbReference type="Pfam" id="PF13624">
    <property type="entry name" value="SurA_N_3"/>
    <property type="match status" value="1"/>
</dbReference>
<reference evidence="9 10" key="1">
    <citation type="journal article" date="2010" name="Stand. Genomic Sci.">
        <title>Complete genome sequence of Meiothermus silvanus type strain (VI-R2).</title>
        <authorList>
            <person name="Sikorski J."/>
            <person name="Tindall B.J."/>
            <person name="Lowry S."/>
            <person name="Lucas S."/>
            <person name="Nolan M."/>
            <person name="Copeland A."/>
            <person name="Glavina Del Rio T."/>
            <person name="Tice H."/>
            <person name="Cheng J.F."/>
            <person name="Han C."/>
            <person name="Pitluck S."/>
            <person name="Liolios K."/>
            <person name="Ivanova N."/>
            <person name="Mavromatis K."/>
            <person name="Mikhailova N."/>
            <person name="Pati A."/>
            <person name="Goodwin L."/>
            <person name="Chen A."/>
            <person name="Palaniappan K."/>
            <person name="Land M."/>
            <person name="Hauser L."/>
            <person name="Chang Y.J."/>
            <person name="Jeffries C.D."/>
            <person name="Rohde M."/>
            <person name="Goker M."/>
            <person name="Woyke T."/>
            <person name="Bristow J."/>
            <person name="Eisen J.A."/>
            <person name="Markowitz V."/>
            <person name="Hugenholtz P."/>
            <person name="Kyrpides N.C."/>
            <person name="Klenk H.P."/>
            <person name="Lapidus A."/>
        </authorList>
    </citation>
    <scope>NUCLEOTIDE SEQUENCE [LARGE SCALE GENOMIC DNA]</scope>
    <source>
        <strain evidence="10">ATCC 700542 / DSM 9946 / VI-R2</strain>
    </source>
</reference>
<evidence type="ECO:0000256" key="3">
    <source>
        <dbReference type="ARBA" id="ARBA00022729"/>
    </source>
</evidence>
<dbReference type="EMBL" id="CP002042">
    <property type="protein sequence ID" value="ADH62048.1"/>
    <property type="molecule type" value="Genomic_DNA"/>
</dbReference>
<keyword evidence="3" id="KW-0732">Signal</keyword>
<dbReference type="InterPro" id="IPR000297">
    <property type="entry name" value="PPIase_PpiC"/>
</dbReference>
<protein>
    <recommendedName>
        <fullName evidence="2">peptidylprolyl isomerase</fullName>
        <ecNumber evidence="2">5.2.1.8</ecNumber>
    </recommendedName>
</protein>
<dbReference type="InterPro" id="IPR027304">
    <property type="entry name" value="Trigger_fact/SurA_dom_sf"/>
</dbReference>
<feature type="domain" description="PpiC" evidence="8">
    <location>
        <begin position="184"/>
        <end position="281"/>
    </location>
</feature>
<feature type="compositionally biased region" description="Polar residues" evidence="7">
    <location>
        <begin position="596"/>
        <end position="625"/>
    </location>
</feature>
<evidence type="ECO:0000256" key="2">
    <source>
        <dbReference type="ARBA" id="ARBA00013194"/>
    </source>
</evidence>
<dbReference type="KEGG" id="msv:Mesil_0103"/>
<sequence>MFGINKRVITIIFGFLALAFLVGATILFALQGGGNLSGNRSQGPTVMWVNGRPVSELELARIQSRDPLLSSNPQGLMKPLLDTFFLEQVILTKAVQQDSSRIRVSGGEVRKALDDLKQRAGATTKEQYDQLLNQIGYTDSQLRDELRDSLKVQKRVEEIQKKATPTPEEVKFYFDLNKANYKTEDRVKARQIVVDDKKLADDLYAQLKAGADFVELAKKNSKVAADQGGALGAETGKSEPGFVTRVIFPSEVADAVFKLKQGGLTAPIASGGRYYIVKVEEFKPGGDPNFEEVKDRVAEDVKKIKGDQALEAYLLELRKKTQVRFAENTTYKYENPVVAKVGESEIKLPELTQLVFTNQQIPQLIQQGLGDLAVQFFMPQALEQLITREILVSEAKKINQPFVGARDQIAREVQAYHTKDITVTDEEVRKYYAENPASFTIPASAEVKGISFKKEDEAKAKAFREAALKGGKLEDLAKANGGTVTDYGKVNPGTLPPVANRLVFLTKGNFPKGPLGEVSEVVKLDDGSYQVLIVNNRVAEKLKPFEEVADQAREQVLAQKRSKAAQAWVAELRKQTKVENNLNKVLAEITPKETKPASSNPGSGQQTPAQSSPQNKAPAQPKQENPTPPSKP</sequence>
<dbReference type="OrthoDB" id="14196at2"/>
<keyword evidence="10" id="KW-1185">Reference proteome</keyword>
<dbReference type="SUPFAM" id="SSF54534">
    <property type="entry name" value="FKBP-like"/>
    <property type="match status" value="1"/>
</dbReference>
<dbReference type="Gene3D" id="3.10.50.40">
    <property type="match status" value="2"/>
</dbReference>
<dbReference type="GO" id="GO:0003755">
    <property type="term" value="F:peptidyl-prolyl cis-trans isomerase activity"/>
    <property type="evidence" value="ECO:0007669"/>
    <property type="project" value="UniProtKB-KW"/>
</dbReference>
<dbReference type="InterPro" id="IPR050245">
    <property type="entry name" value="PrsA_foldase"/>
</dbReference>
<dbReference type="HOGENOM" id="CLU_420182_0_0_0"/>
<dbReference type="STRING" id="526227.Mesil_0103"/>
<evidence type="ECO:0000256" key="5">
    <source>
        <dbReference type="ARBA" id="ARBA00023235"/>
    </source>
</evidence>
<comment type="catalytic activity">
    <reaction evidence="1">
        <text>[protein]-peptidylproline (omega=180) = [protein]-peptidylproline (omega=0)</text>
        <dbReference type="Rhea" id="RHEA:16237"/>
        <dbReference type="Rhea" id="RHEA-COMP:10747"/>
        <dbReference type="Rhea" id="RHEA-COMP:10748"/>
        <dbReference type="ChEBI" id="CHEBI:83833"/>
        <dbReference type="ChEBI" id="CHEBI:83834"/>
        <dbReference type="EC" id="5.2.1.8"/>
    </reaction>
</comment>
<dbReference type="Proteomes" id="UP000001916">
    <property type="component" value="Chromosome"/>
</dbReference>
<evidence type="ECO:0000256" key="6">
    <source>
        <dbReference type="PROSITE-ProRule" id="PRU00278"/>
    </source>
</evidence>
<gene>
    <name evidence="9" type="ordered locus">Mesil_0103</name>
</gene>
<dbReference type="PANTHER" id="PTHR47245:SF1">
    <property type="entry name" value="FOLDASE PROTEIN PRSA"/>
    <property type="match status" value="1"/>
</dbReference>
<dbReference type="AlphaFoldDB" id="D7BGP4"/>
<name>D7BGP4_ALLS1</name>
<dbReference type="eggNOG" id="COG0760">
    <property type="taxonomic scope" value="Bacteria"/>
</dbReference>
<keyword evidence="4 6" id="KW-0697">Rotamase</keyword>
<evidence type="ECO:0000256" key="4">
    <source>
        <dbReference type="ARBA" id="ARBA00023110"/>
    </source>
</evidence>
<dbReference type="SUPFAM" id="SSF109998">
    <property type="entry name" value="Triger factor/SurA peptide-binding domain-like"/>
    <property type="match status" value="2"/>
</dbReference>
<evidence type="ECO:0000256" key="7">
    <source>
        <dbReference type="SAM" id="MobiDB-lite"/>
    </source>
</evidence>
<feature type="region of interest" description="Disordered" evidence="7">
    <location>
        <begin position="581"/>
        <end position="632"/>
    </location>
</feature>
<dbReference type="EC" id="5.2.1.8" evidence="2"/>
<dbReference type="PANTHER" id="PTHR47245">
    <property type="entry name" value="PEPTIDYLPROLYL ISOMERASE"/>
    <property type="match status" value="1"/>
</dbReference>
<organism evidence="9 10">
    <name type="scientific">Allomeiothermus silvanus (strain ATCC 700542 / DSM 9946 / NBRC 106475 / NCIMB 13440 / VI-R2)</name>
    <name type="common">Thermus silvanus</name>
    <dbReference type="NCBI Taxonomy" id="526227"/>
    <lineage>
        <taxon>Bacteria</taxon>
        <taxon>Thermotogati</taxon>
        <taxon>Deinococcota</taxon>
        <taxon>Deinococci</taxon>
        <taxon>Thermales</taxon>
        <taxon>Thermaceae</taxon>
        <taxon>Allomeiothermus</taxon>
    </lineage>
</organism>
<dbReference type="RefSeq" id="WP_013156656.1">
    <property type="nucleotide sequence ID" value="NC_014212.1"/>
</dbReference>